<gene>
    <name evidence="3" type="ORF">DRF60_01550</name>
</gene>
<organism evidence="3 4">
    <name type="scientific">Chryseobacterium elymi</name>
    <dbReference type="NCBI Taxonomy" id="395936"/>
    <lineage>
        <taxon>Bacteria</taxon>
        <taxon>Pseudomonadati</taxon>
        <taxon>Bacteroidota</taxon>
        <taxon>Flavobacteriia</taxon>
        <taxon>Flavobacteriales</taxon>
        <taxon>Weeksellaceae</taxon>
        <taxon>Chryseobacterium group</taxon>
        <taxon>Chryseobacterium</taxon>
    </lineage>
</organism>
<dbReference type="Gene3D" id="2.40.160.20">
    <property type="match status" value="1"/>
</dbReference>
<feature type="transmembrane region" description="Helical" evidence="1">
    <location>
        <begin position="66"/>
        <end position="88"/>
    </location>
</feature>
<reference evidence="3 4" key="1">
    <citation type="journal article" date="2010" name="Syst. Appl. Microbiol.">
        <title>Four new species of Chryseobacterium from the rhizosphere of coastal sand dune plants, Chryseobacterium elymi sp. nov., Chryseobacterium hagamense sp. nov., Chryseobacterium lathyri sp. nov. and Chryseobacterium rhizosphaerae sp. nov.</title>
        <authorList>
            <person name="Cho S.H."/>
            <person name="Lee K.S."/>
            <person name="Shin D.S."/>
            <person name="Han J.H."/>
            <person name="Park K.S."/>
            <person name="Lee C.H."/>
            <person name="Park K.H."/>
            <person name="Kim S.B."/>
        </authorList>
    </citation>
    <scope>NUCLEOTIDE SEQUENCE [LARGE SCALE GENOMIC DNA]</scope>
    <source>
        <strain evidence="3 4">KCTC 22547</strain>
    </source>
</reference>
<sequence length="465" mass="51881">MNSRWLNDLHRKMEDHEEDIPDGLWEDIKDELFAGEEENGMAGGIMPEADDKKESKTISVTKKSTLFYRIVGMAAAVTMLFFTGKFLLEMNAETEPKIAVNSENADNIKKDGKKIKESVKASTNEQINTKSGGKYSGQGNILTGKAHMGTILKNIFNEETIDNNNIILKSTENKNSLIPLAKEESPLYDPFSSFNGNPVLKKKQDEDEVLYNDENKLSEKYAVNDKPKASGRQPKKWMLSMLTGNVSSNSSEQKFPGYTSISGSPMTFSDVWISGTDPDPLTEVLLANQSKEVEARIRHKIPVTFGISVYYNLGKKWGIGTGINYTKLTSELHSGSNSNYIKGDQSIHYIGIPMQANYNVIQKGRFTGYVTGGILAEKAIAGKLKTKYIVNNEVQDEQGERLDVKPVQFSVNSAVGLQVKIIDKIGIYAEPGIGYHFKNENQLNTLYKEKPLNFNMKFGIRLLLD</sequence>
<dbReference type="Pfam" id="PF13568">
    <property type="entry name" value="OMP_b-brl_2"/>
    <property type="match status" value="1"/>
</dbReference>
<dbReference type="InterPro" id="IPR025665">
    <property type="entry name" value="Beta-barrel_OMP_2"/>
</dbReference>
<keyword evidence="4" id="KW-1185">Reference proteome</keyword>
<dbReference type="OrthoDB" id="1150526at2"/>
<keyword evidence="1" id="KW-1133">Transmembrane helix</keyword>
<keyword evidence="1" id="KW-0812">Transmembrane</keyword>
<dbReference type="InterPro" id="IPR011250">
    <property type="entry name" value="OMP/PagP_B-barrel"/>
</dbReference>
<evidence type="ECO:0000259" key="2">
    <source>
        <dbReference type="Pfam" id="PF13568"/>
    </source>
</evidence>
<name>A0A3D9DRF4_9FLAO</name>
<dbReference type="EMBL" id="QNUH01000001">
    <property type="protein sequence ID" value="REC80421.1"/>
    <property type="molecule type" value="Genomic_DNA"/>
</dbReference>
<protein>
    <recommendedName>
        <fullName evidence="2">Outer membrane protein beta-barrel domain-containing protein</fullName>
    </recommendedName>
</protein>
<dbReference type="AlphaFoldDB" id="A0A3D9DRF4"/>
<proteinExistence type="predicted"/>
<evidence type="ECO:0000256" key="1">
    <source>
        <dbReference type="SAM" id="Phobius"/>
    </source>
</evidence>
<comment type="caution">
    <text evidence="3">The sequence shown here is derived from an EMBL/GenBank/DDBJ whole genome shotgun (WGS) entry which is preliminary data.</text>
</comment>
<feature type="domain" description="Outer membrane protein beta-barrel" evidence="2">
    <location>
        <begin position="291"/>
        <end position="427"/>
    </location>
</feature>
<dbReference type="RefSeq" id="WP_116010360.1">
    <property type="nucleotide sequence ID" value="NZ_QNUH01000001.1"/>
</dbReference>
<accession>A0A3D9DRF4</accession>
<dbReference type="Proteomes" id="UP000257030">
    <property type="component" value="Unassembled WGS sequence"/>
</dbReference>
<dbReference type="SUPFAM" id="SSF56925">
    <property type="entry name" value="OMPA-like"/>
    <property type="match status" value="1"/>
</dbReference>
<keyword evidence="1" id="KW-0472">Membrane</keyword>
<evidence type="ECO:0000313" key="3">
    <source>
        <dbReference type="EMBL" id="REC80421.1"/>
    </source>
</evidence>
<evidence type="ECO:0000313" key="4">
    <source>
        <dbReference type="Proteomes" id="UP000257030"/>
    </source>
</evidence>